<evidence type="ECO:0000313" key="2">
    <source>
        <dbReference type="EMBL" id="CDG32813.1"/>
    </source>
</evidence>
<evidence type="ECO:0000256" key="1">
    <source>
        <dbReference type="SAM" id="MobiDB-lite"/>
    </source>
</evidence>
<proteinExistence type="predicted"/>
<protein>
    <submittedName>
        <fullName evidence="2">Uncharacterized protein</fullName>
    </submittedName>
</protein>
<dbReference type="Proteomes" id="UP000027590">
    <property type="component" value="Unassembled WGS sequence"/>
</dbReference>
<feature type="compositionally biased region" description="Basic and acidic residues" evidence="1">
    <location>
        <begin position="28"/>
        <end position="37"/>
    </location>
</feature>
<dbReference type="AlphaFoldDB" id="A0A7U7G470"/>
<evidence type="ECO:0000313" key="3">
    <source>
        <dbReference type="Proteomes" id="UP000027590"/>
    </source>
</evidence>
<dbReference type="EMBL" id="CBLY010000002">
    <property type="protein sequence ID" value="CDG32813.1"/>
    <property type="molecule type" value="Genomic_DNA"/>
</dbReference>
<gene>
    <name evidence="2" type="ORF">SACS_0075</name>
</gene>
<organism evidence="2 3">
    <name type="scientific">Parasaccharibacter apium</name>
    <dbReference type="NCBI Taxonomy" id="1510841"/>
    <lineage>
        <taxon>Bacteria</taxon>
        <taxon>Pseudomonadati</taxon>
        <taxon>Pseudomonadota</taxon>
        <taxon>Alphaproteobacteria</taxon>
        <taxon>Acetobacterales</taxon>
        <taxon>Acetobacteraceae</taxon>
        <taxon>Parasaccharibacter</taxon>
    </lineage>
</organism>
<name>A0A7U7G470_9PROT</name>
<comment type="caution">
    <text evidence="2">The sequence shown here is derived from an EMBL/GenBank/DDBJ whole genome shotgun (WGS) entry which is preliminary data.</text>
</comment>
<reference evidence="2 3" key="1">
    <citation type="journal article" date="2014" name="Genome Biol. Evol.">
        <title>Acetic acid bacteria genomes reveal functional traits for adaptation to life in insect guts.</title>
        <authorList>
            <person name="Chouaia B."/>
            <person name="Gaiarsa S."/>
            <person name="Crotti E."/>
            <person name="Comandatore F."/>
            <person name="Degli Esposti M."/>
            <person name="Ricci I."/>
            <person name="Alma A."/>
            <person name="Favia G."/>
            <person name="Bandi C."/>
            <person name="Daffonchio D."/>
        </authorList>
    </citation>
    <scope>NUCLEOTIDE SEQUENCE [LARGE SCALE GENOMIC DNA]</scope>
    <source>
        <strain evidence="3">AM169</strain>
    </source>
</reference>
<feature type="region of interest" description="Disordered" evidence="1">
    <location>
        <begin position="17"/>
        <end position="37"/>
    </location>
</feature>
<accession>A0A7U7G470</accession>
<sequence>MLSPAGSFTRAENTVSCLHHVSGPGPSHIDRSEPPVF</sequence>
<reference evidence="2 3" key="2">
    <citation type="journal article" date="2014" name="PLoS ONE">
        <title>Evolution of mitochondria reconstructed from the energy metabolism of living bacteria.</title>
        <authorList>
            <person name="Degli Esposti M."/>
            <person name="Chouaia B."/>
            <person name="Comandatore F."/>
            <person name="Crotti E."/>
            <person name="Sassera D."/>
            <person name="Lievens P.M."/>
            <person name="Daffonchio D."/>
            <person name="Bandi C."/>
        </authorList>
    </citation>
    <scope>NUCLEOTIDE SEQUENCE [LARGE SCALE GENOMIC DNA]</scope>
    <source>
        <strain evidence="3">AM169</strain>
    </source>
</reference>